<evidence type="ECO:0000313" key="2">
    <source>
        <dbReference type="Proteomes" id="UP000243799"/>
    </source>
</evidence>
<dbReference type="OrthoDB" id="5192487at2"/>
<keyword evidence="2" id="KW-1185">Reference proteome</keyword>
<gene>
    <name evidence="1" type="ORF">SAMN05216266_101475</name>
</gene>
<dbReference type="Proteomes" id="UP000243799">
    <property type="component" value="Unassembled WGS sequence"/>
</dbReference>
<organism evidence="1 2">
    <name type="scientific">Amycolatopsis marina</name>
    <dbReference type="NCBI Taxonomy" id="490629"/>
    <lineage>
        <taxon>Bacteria</taxon>
        <taxon>Bacillati</taxon>
        <taxon>Actinomycetota</taxon>
        <taxon>Actinomycetes</taxon>
        <taxon>Pseudonocardiales</taxon>
        <taxon>Pseudonocardiaceae</taxon>
        <taxon>Amycolatopsis</taxon>
    </lineage>
</organism>
<name>A0A1I0VSY4_9PSEU</name>
<reference evidence="2" key="1">
    <citation type="submission" date="2016-10" db="EMBL/GenBank/DDBJ databases">
        <authorList>
            <person name="Varghese N."/>
            <person name="Submissions S."/>
        </authorList>
    </citation>
    <scope>NUCLEOTIDE SEQUENCE [LARGE SCALE GENOMIC DNA]</scope>
    <source>
        <strain evidence="2">CGMCC 4.3568</strain>
    </source>
</reference>
<protein>
    <submittedName>
        <fullName evidence="1">Uncharacterized protein</fullName>
    </submittedName>
</protein>
<accession>A0A1I0VSY4</accession>
<dbReference type="EMBL" id="FOKG01000001">
    <property type="protein sequence ID" value="SFA79501.1"/>
    <property type="molecule type" value="Genomic_DNA"/>
</dbReference>
<sequence>MMVPPLDNGQYRLHATCLRFEDPKNPVPRIHHNSSHITAGIDKIEVRDDGDLRIYLTNYPDGTTGAILSGVINPDETFSMSGWSVGFSGGVGHADLRFSKNGKRYKCTHPNFYSKYCNLWVSFYTTHRDHAASLDYCC</sequence>
<proteinExistence type="predicted"/>
<dbReference type="RefSeq" id="WP_091668669.1">
    <property type="nucleotide sequence ID" value="NZ_FOKG01000001.1"/>
</dbReference>
<dbReference type="AlphaFoldDB" id="A0A1I0VSY4"/>
<evidence type="ECO:0000313" key="1">
    <source>
        <dbReference type="EMBL" id="SFA79501.1"/>
    </source>
</evidence>